<evidence type="ECO:0000259" key="3">
    <source>
        <dbReference type="Pfam" id="PF13629"/>
    </source>
</evidence>
<dbReference type="Pfam" id="PF13629">
    <property type="entry name" value="T2SS-T3SS_pil_N"/>
    <property type="match status" value="1"/>
</dbReference>
<feature type="signal peptide" evidence="2">
    <location>
        <begin position="1"/>
        <end position="31"/>
    </location>
</feature>
<evidence type="ECO:0000256" key="2">
    <source>
        <dbReference type="SAM" id="SignalP"/>
    </source>
</evidence>
<proteinExistence type="predicted"/>
<sequence>MRQTQRSAAMAVRALITASLAALACAGTALARPFDVPVDHAALIRLPENASAIVVGNPSIADATLYDGRTLFVTGKLYGRTNLIALDAQGRVIYANDLVVTQSDRDTVEVFRNVNRETYVCAPECEAVPSVGDDPASFDPRATQQQTRAAISQNGTGGQAAGADEGN</sequence>
<gene>
    <name evidence="4" type="ORF">E5163_11450</name>
</gene>
<dbReference type="EMBL" id="SRXW01000003">
    <property type="protein sequence ID" value="TGY88425.1"/>
    <property type="molecule type" value="Genomic_DNA"/>
</dbReference>
<organism evidence="4 5">
    <name type="scientific">Marinicauda algicola</name>
    <dbReference type="NCBI Taxonomy" id="2029849"/>
    <lineage>
        <taxon>Bacteria</taxon>
        <taxon>Pseudomonadati</taxon>
        <taxon>Pseudomonadota</taxon>
        <taxon>Alphaproteobacteria</taxon>
        <taxon>Maricaulales</taxon>
        <taxon>Maricaulaceae</taxon>
        <taxon>Marinicauda</taxon>
    </lineage>
</organism>
<accession>A0A4S2GZ13</accession>
<dbReference type="PROSITE" id="PS51257">
    <property type="entry name" value="PROKAR_LIPOPROTEIN"/>
    <property type="match status" value="1"/>
</dbReference>
<dbReference type="AlphaFoldDB" id="A0A4S2GZ13"/>
<protein>
    <submittedName>
        <fullName evidence="4">Pilus assembly protein</fullName>
    </submittedName>
</protein>
<keyword evidence="5" id="KW-1185">Reference proteome</keyword>
<dbReference type="InterPro" id="IPR032789">
    <property type="entry name" value="T2SS-T3SS_pil_N"/>
</dbReference>
<name>A0A4S2GZ13_9PROT</name>
<feature type="compositionally biased region" description="Polar residues" evidence="1">
    <location>
        <begin position="142"/>
        <end position="154"/>
    </location>
</feature>
<comment type="caution">
    <text evidence="4">The sequence shown here is derived from an EMBL/GenBank/DDBJ whole genome shotgun (WGS) entry which is preliminary data.</text>
</comment>
<keyword evidence="2" id="KW-0732">Signal</keyword>
<evidence type="ECO:0000313" key="5">
    <source>
        <dbReference type="Proteomes" id="UP000308054"/>
    </source>
</evidence>
<evidence type="ECO:0000256" key="1">
    <source>
        <dbReference type="SAM" id="MobiDB-lite"/>
    </source>
</evidence>
<dbReference type="Proteomes" id="UP000308054">
    <property type="component" value="Unassembled WGS sequence"/>
</dbReference>
<feature type="region of interest" description="Disordered" evidence="1">
    <location>
        <begin position="131"/>
        <end position="167"/>
    </location>
</feature>
<reference evidence="4 5" key="1">
    <citation type="journal article" date="2017" name="Int. J. Syst. Evol. Microbiol.">
        <title>Marinicauda algicola sp. nov., isolated from a marine red alga Rhodosorus marinus.</title>
        <authorList>
            <person name="Jeong S.E."/>
            <person name="Jeon S.H."/>
            <person name="Chun B.H."/>
            <person name="Kim D.W."/>
            <person name="Jeon C.O."/>
        </authorList>
    </citation>
    <scope>NUCLEOTIDE SEQUENCE [LARGE SCALE GENOMIC DNA]</scope>
    <source>
        <strain evidence="4 5">JCM 31718</strain>
    </source>
</reference>
<evidence type="ECO:0000313" key="4">
    <source>
        <dbReference type="EMBL" id="TGY88425.1"/>
    </source>
</evidence>
<feature type="domain" description="Pilus formation protein N-terminal" evidence="3">
    <location>
        <begin position="31"/>
        <end position="101"/>
    </location>
</feature>
<feature type="chain" id="PRO_5020824833" evidence="2">
    <location>
        <begin position="32"/>
        <end position="167"/>
    </location>
</feature>